<evidence type="ECO:0000256" key="5">
    <source>
        <dbReference type="ARBA" id="ARBA00022989"/>
    </source>
</evidence>
<feature type="domain" description="BHLH" evidence="13">
    <location>
        <begin position="274"/>
        <end position="324"/>
    </location>
</feature>
<name>A0A1Q3FJU9_CULTA</name>
<dbReference type="SUPFAM" id="SSF47459">
    <property type="entry name" value="HLH, helix-loop-helix DNA-binding domain"/>
    <property type="match status" value="1"/>
</dbReference>
<dbReference type="PANTHER" id="PTHR46062">
    <property type="entry name" value="STEROL REGULATORY ELEMENT-BINDING PROTEIN"/>
    <property type="match status" value="1"/>
</dbReference>
<dbReference type="GO" id="GO:0046983">
    <property type="term" value="F:protein dimerization activity"/>
    <property type="evidence" value="ECO:0007669"/>
    <property type="project" value="InterPro"/>
</dbReference>
<reference evidence="14" key="1">
    <citation type="submission" date="2017-01" db="EMBL/GenBank/DDBJ databases">
        <title>A deep insight into the sialotranscriptome of adult male and female Cluex tarsalis mosquitoes.</title>
        <authorList>
            <person name="Ribeiro J.M."/>
            <person name="Moreira F."/>
            <person name="Bernard K.A."/>
            <person name="Calvo E."/>
        </authorList>
    </citation>
    <scope>NUCLEOTIDE SEQUENCE</scope>
    <source>
        <strain evidence="14">Kern County</strain>
        <tissue evidence="14">Salivary glands</tissue>
    </source>
</reference>
<proteinExistence type="predicted"/>
<evidence type="ECO:0000256" key="1">
    <source>
        <dbReference type="ARBA" id="ARBA00004123"/>
    </source>
</evidence>
<keyword evidence="9" id="KW-0804">Transcription</keyword>
<evidence type="ECO:0000256" key="11">
    <source>
        <dbReference type="SAM" id="Coils"/>
    </source>
</evidence>
<dbReference type="Pfam" id="PF00010">
    <property type="entry name" value="HLH"/>
    <property type="match status" value="1"/>
</dbReference>
<evidence type="ECO:0000313" key="14">
    <source>
        <dbReference type="EMBL" id="JAV27808.1"/>
    </source>
</evidence>
<feature type="region of interest" description="Disordered" evidence="12">
    <location>
        <begin position="53"/>
        <end position="98"/>
    </location>
</feature>
<keyword evidence="8" id="KW-0472">Membrane</keyword>
<evidence type="ECO:0000256" key="3">
    <source>
        <dbReference type="ARBA" id="ARBA00022692"/>
    </source>
</evidence>
<evidence type="ECO:0000256" key="9">
    <source>
        <dbReference type="ARBA" id="ARBA00023163"/>
    </source>
</evidence>
<keyword evidence="6" id="KW-0805">Transcription regulation</keyword>
<evidence type="ECO:0000256" key="2">
    <source>
        <dbReference type="ARBA" id="ARBA00004477"/>
    </source>
</evidence>
<feature type="compositionally biased region" description="Polar residues" evidence="12">
    <location>
        <begin position="53"/>
        <end position="77"/>
    </location>
</feature>
<dbReference type="GO" id="GO:0005634">
    <property type="term" value="C:nucleus"/>
    <property type="evidence" value="ECO:0007669"/>
    <property type="project" value="UniProtKB-SubCell"/>
</dbReference>
<dbReference type="CDD" id="cd11394">
    <property type="entry name" value="bHLHzip_SREBP"/>
    <property type="match status" value="1"/>
</dbReference>
<dbReference type="Gene3D" id="4.10.280.10">
    <property type="entry name" value="Helix-loop-helix DNA-binding domain"/>
    <property type="match status" value="1"/>
</dbReference>
<accession>A0A1Q3FJU9</accession>
<keyword evidence="10" id="KW-0539">Nucleus</keyword>
<evidence type="ECO:0000256" key="7">
    <source>
        <dbReference type="ARBA" id="ARBA00023125"/>
    </source>
</evidence>
<evidence type="ECO:0000256" key="4">
    <source>
        <dbReference type="ARBA" id="ARBA00022824"/>
    </source>
</evidence>
<feature type="coiled-coil region" evidence="11">
    <location>
        <begin position="314"/>
        <end position="341"/>
    </location>
</feature>
<keyword evidence="7 14" id="KW-0238">DNA-binding</keyword>
<evidence type="ECO:0000256" key="8">
    <source>
        <dbReference type="ARBA" id="ARBA00023136"/>
    </source>
</evidence>
<feature type="compositionally biased region" description="Basic and acidic residues" evidence="12">
    <location>
        <begin position="761"/>
        <end position="771"/>
    </location>
</feature>
<feature type="region of interest" description="Disordered" evidence="12">
    <location>
        <begin position="364"/>
        <end position="404"/>
    </location>
</feature>
<evidence type="ECO:0000256" key="10">
    <source>
        <dbReference type="ARBA" id="ARBA00023242"/>
    </source>
</evidence>
<keyword evidence="3" id="KW-0812">Transmembrane</keyword>
<comment type="subcellular location">
    <subcellularLocation>
        <location evidence="2">Endoplasmic reticulum membrane</location>
        <topology evidence="2">Multi-pass membrane protein</topology>
    </subcellularLocation>
    <subcellularLocation>
        <location evidence="1">Nucleus</location>
    </subcellularLocation>
</comment>
<dbReference type="PANTHER" id="PTHR46062:SF1">
    <property type="entry name" value="LP12374P"/>
    <property type="match status" value="1"/>
</dbReference>
<dbReference type="PROSITE" id="PS50888">
    <property type="entry name" value="BHLH"/>
    <property type="match status" value="1"/>
</dbReference>
<keyword evidence="4" id="KW-0256">Endoplasmic reticulum</keyword>
<dbReference type="GO" id="GO:0000978">
    <property type="term" value="F:RNA polymerase II cis-regulatory region sequence-specific DNA binding"/>
    <property type="evidence" value="ECO:0007669"/>
    <property type="project" value="TreeGrafter"/>
</dbReference>
<dbReference type="InterPro" id="IPR011598">
    <property type="entry name" value="bHLH_dom"/>
</dbReference>
<feature type="region of interest" description="Disordered" evidence="12">
    <location>
        <begin position="757"/>
        <end position="777"/>
    </location>
</feature>
<evidence type="ECO:0000256" key="12">
    <source>
        <dbReference type="SAM" id="MobiDB-lite"/>
    </source>
</evidence>
<keyword evidence="5" id="KW-1133">Transmembrane helix</keyword>
<evidence type="ECO:0000259" key="13">
    <source>
        <dbReference type="PROSITE" id="PS50888"/>
    </source>
</evidence>
<dbReference type="AlphaFoldDB" id="A0A1Q3FJU9"/>
<dbReference type="InterPro" id="IPR036638">
    <property type="entry name" value="HLH_DNA-bd_sf"/>
</dbReference>
<dbReference type="GO" id="GO:0000981">
    <property type="term" value="F:DNA-binding transcription factor activity, RNA polymerase II-specific"/>
    <property type="evidence" value="ECO:0007669"/>
    <property type="project" value="TreeGrafter"/>
</dbReference>
<protein>
    <submittedName>
        <fullName evidence="14">Putative dna-binding protein</fullName>
    </submittedName>
</protein>
<evidence type="ECO:0000256" key="6">
    <source>
        <dbReference type="ARBA" id="ARBA00023015"/>
    </source>
</evidence>
<organism evidence="14">
    <name type="scientific">Culex tarsalis</name>
    <name type="common">Encephalitis mosquito</name>
    <dbReference type="NCBI Taxonomy" id="7177"/>
    <lineage>
        <taxon>Eukaryota</taxon>
        <taxon>Metazoa</taxon>
        <taxon>Ecdysozoa</taxon>
        <taxon>Arthropoda</taxon>
        <taxon>Hexapoda</taxon>
        <taxon>Insecta</taxon>
        <taxon>Pterygota</taxon>
        <taxon>Neoptera</taxon>
        <taxon>Endopterygota</taxon>
        <taxon>Diptera</taxon>
        <taxon>Nematocera</taxon>
        <taxon>Culicoidea</taxon>
        <taxon>Culicidae</taxon>
        <taxon>Culicinae</taxon>
        <taxon>Culicini</taxon>
        <taxon>Culex</taxon>
        <taxon>Culex</taxon>
    </lineage>
</organism>
<dbReference type="EMBL" id="GFDL01007237">
    <property type="protein sequence ID" value="JAV27808.1"/>
    <property type="molecule type" value="Transcribed_RNA"/>
</dbReference>
<keyword evidence="11" id="KW-0175">Coiled coil</keyword>
<dbReference type="GO" id="GO:0005789">
    <property type="term" value="C:endoplasmic reticulum membrane"/>
    <property type="evidence" value="ECO:0007669"/>
    <property type="project" value="UniProtKB-SubCell"/>
</dbReference>
<feature type="compositionally biased region" description="Low complexity" evidence="12">
    <location>
        <begin position="372"/>
        <end position="392"/>
    </location>
</feature>
<dbReference type="SMART" id="SM00353">
    <property type="entry name" value="HLH"/>
    <property type="match status" value="1"/>
</dbReference>
<sequence>MGSAGGGWSEFQSTMDGFKEDELDINDIADMYQLNEEKLMNIMNEEFLSQYSWEGNNGGQQASPDSTTSPFLNSLNDPSLDMDQEDSGLLPSGVESKQQQPQLVSVDPMMANVTQQQQSITSSVLKQEPIVVHQQQPVTSTSVSAPIILTQNRLANITTNGSTIVLQNAPPGYSYIKTIVPTTSTTSTTVPQSILPKTAAPPPVVKTTVPVMPQMFTFQTAGNNQILLQANPAQNIHTVVAGPILTTGLPLVVDSAVENPGKLQINGQPKVKEVKRSAHNAIERRYRTSINSCIVELKNILVGVDAKLNKSAILRKALDHIRHLQKENNSLKQENMYLKAKMSNRKYSLKDLLVTNVAENELVQLGGPTTPPRSDQSSLPSSSPSHNSDNSMPPSPFGTSSSGMDDSMLDDVMVPNVHGMSAHSRLTLCMFMLAVLTINPFGSFLSSASSSEEQIDPGTSRRILTVDEPFFSWRSLASSLLIFAVNVAVLAFGLIKLLVYGDPILPVRSKASTDYWKHKKQSDLDFARGNVAASLIESKRCLATFGIKIPDSRLETVTTTGWQFVRMFLHRIYVGRWLSRRTGGLFKPDAQRMDALNSAKELALVFHRLNQLSLVSNQPDRNGLMMSLYAVNMAETAAAVISPEDTIEIYIMAALRVKKSYPRFMQYFCRYYLAKAKQLGETMEQGKFGWAFTSFGFRFLTNHAVRFEEHPESQMFTMLGNRADPLEYILRDYRENLLRKSIQCLVGSGQINWKHAQQSLEPKDPKEDQSDNAKSTTYPYSSCQISNVLHFVELLKDCLSKQDRLAHWWSSLFSIAAHWLLGEDSEAEQLYSHIESAPQDLINAEDPLPKALLAVFHAKKELLTRPHYDSIRVFQKCNAGSRLLEDSLTMNICKSPIQLKLLAQLLACDWLLEARTALWESDNEKFQSQSGAYIPVSGAVLAKFQKDLDSLRTVTNGIPNAQSRIFLYEAVCRLMAGAAPGPTQQLLGHSLRQRYARSSIICSGKDRQQLVGGRERAAALYVACKHLPEPCLATPGERTSMLREAAKTLERIGDKKRLQQCYQLMRSLGSGAVTN</sequence>